<comment type="caution">
    <text evidence="1">The sequence shown here is derived from an EMBL/GenBank/DDBJ whole genome shotgun (WGS) entry which is preliminary data.</text>
</comment>
<evidence type="ECO:0000313" key="1">
    <source>
        <dbReference type="EMBL" id="MFB6490839.1"/>
    </source>
</evidence>
<gene>
    <name evidence="1" type="ORF">TU35_006300</name>
</gene>
<reference evidence="1" key="1">
    <citation type="submission" date="2024-07" db="EMBL/GenBank/DDBJ databases">
        <title>Metagenome and Metagenome-Assembled Genomes of Archaea from a hot spring from the geothermal field of Los Azufres, Mexico.</title>
        <authorList>
            <person name="Marin-Paredes R."/>
            <person name="Martinez-Romero E."/>
            <person name="Servin-Garciduenas L.E."/>
        </authorList>
    </citation>
    <scope>NUCLEOTIDE SEQUENCE</scope>
</reference>
<proteinExistence type="predicted"/>
<dbReference type="Proteomes" id="UP000033636">
    <property type="component" value="Unassembled WGS sequence"/>
</dbReference>
<name>A0ACC6V196_9CREN</name>
<protein>
    <submittedName>
        <fullName evidence="1">UbiA family prenyltransferase</fullName>
    </submittedName>
</protein>
<organism evidence="1 2">
    <name type="scientific">Thermoproteus sp. AZ2</name>
    <dbReference type="NCBI Taxonomy" id="1609232"/>
    <lineage>
        <taxon>Archaea</taxon>
        <taxon>Thermoproteota</taxon>
        <taxon>Thermoprotei</taxon>
        <taxon>Thermoproteales</taxon>
        <taxon>Thermoproteaceae</taxon>
        <taxon>Thermoproteus</taxon>
    </lineage>
</organism>
<sequence>MSQYWRLVRGEHGVLAAMAAAASYALAGGRSPEATALLAASTFLAEAGMFAHNDVANLAEDRLNRPNAPLVTGAVSLGAAKAVSVGSYTLGLIAAAFLGPAPLAIYAAAAVLGAFYNIKGKRVPFLGNFLVAFLTSLVYIYGMAAAGLYFQPLFLLFAASLLANLGRELAKTAIDYYGDRAAGIRTAAVVLGQERAARLGAYLAAFSTPIGAYLAFEAAATLPVFAAGVAITTAALAALSYLCLRGRWETFRKGSLAAFGVTLAALMIQALIAV</sequence>
<dbReference type="EMBL" id="JZWT02000015">
    <property type="protein sequence ID" value="MFB6490839.1"/>
    <property type="molecule type" value="Genomic_DNA"/>
</dbReference>
<evidence type="ECO:0000313" key="2">
    <source>
        <dbReference type="Proteomes" id="UP000033636"/>
    </source>
</evidence>
<accession>A0ACC6V196</accession>